<name>A0A1H0ERX1_9RHOB</name>
<dbReference type="AlphaFoldDB" id="A0A1H0ERX1"/>
<keyword evidence="2" id="KW-0808">Transferase</keyword>
<keyword evidence="3" id="KW-1185">Reference proteome</keyword>
<feature type="domain" description="Histidine phosphotransferase ChpT C-terminal" evidence="1">
    <location>
        <begin position="78"/>
        <end position="182"/>
    </location>
</feature>
<dbReference type="Proteomes" id="UP000324252">
    <property type="component" value="Unassembled WGS sequence"/>
</dbReference>
<dbReference type="RefSeq" id="WP_149787442.1">
    <property type="nucleotide sequence ID" value="NZ_FNIO01000002.1"/>
</dbReference>
<dbReference type="GO" id="GO:0016740">
    <property type="term" value="F:transferase activity"/>
    <property type="evidence" value="ECO:0007669"/>
    <property type="project" value="UniProtKB-KW"/>
</dbReference>
<sequence length="196" mass="20957">MSKHSAQLAALVGSRICHDLISPVGAIGNGLELMRMGGGQGPEMSLVNDSLANAQARIRFFRVAFGAAEDGQTIGETELRGILGDLAGAARQELRWQVAGDVARAEVRLVFLAIMCLENALPFGGTITVTREGATWAVTGRSDKLLIDEKLWDALNRPGADVAPSEVQFALLPLLLDDIGARPRTRIGPEEIAIRF</sequence>
<evidence type="ECO:0000259" key="1">
    <source>
        <dbReference type="Pfam" id="PF10090"/>
    </source>
</evidence>
<dbReference type="Gene3D" id="1.10.287.130">
    <property type="match status" value="1"/>
</dbReference>
<evidence type="ECO:0000313" key="2">
    <source>
        <dbReference type="EMBL" id="SHK40509.1"/>
    </source>
</evidence>
<proteinExistence type="predicted"/>
<dbReference type="OrthoDB" id="9803702at2"/>
<dbReference type="Gene3D" id="3.30.565.10">
    <property type="entry name" value="Histidine kinase-like ATPase, C-terminal domain"/>
    <property type="match status" value="1"/>
</dbReference>
<reference evidence="2 3" key="1">
    <citation type="submission" date="2016-11" db="EMBL/GenBank/DDBJ databases">
        <authorList>
            <person name="Varghese N."/>
            <person name="Submissions S."/>
        </authorList>
    </citation>
    <scope>NUCLEOTIDE SEQUENCE [LARGE SCALE GENOMIC DNA]</scope>
    <source>
        <strain evidence="2 3">DSM 29620</strain>
    </source>
</reference>
<dbReference type="InterPro" id="IPR036890">
    <property type="entry name" value="HATPase_C_sf"/>
</dbReference>
<gene>
    <name evidence="2" type="ORF">SAMN05444142_10545</name>
</gene>
<dbReference type="EMBL" id="FQZZ01000005">
    <property type="protein sequence ID" value="SHK40509.1"/>
    <property type="molecule type" value="Genomic_DNA"/>
</dbReference>
<accession>A0A1H0ERX1</accession>
<organism evidence="2 3">
    <name type="scientific">Lutimaribacter pacificus</name>
    <dbReference type="NCBI Taxonomy" id="391948"/>
    <lineage>
        <taxon>Bacteria</taxon>
        <taxon>Pseudomonadati</taxon>
        <taxon>Pseudomonadota</taxon>
        <taxon>Alphaproteobacteria</taxon>
        <taxon>Rhodobacterales</taxon>
        <taxon>Roseobacteraceae</taxon>
        <taxon>Lutimaribacter</taxon>
    </lineage>
</organism>
<dbReference type="Pfam" id="PF10090">
    <property type="entry name" value="HPTransfase"/>
    <property type="match status" value="1"/>
</dbReference>
<protein>
    <submittedName>
        <fullName evidence="2">Histidine phosphotransferase ChpT</fullName>
    </submittedName>
</protein>
<dbReference type="InterPro" id="IPR018762">
    <property type="entry name" value="ChpT_C"/>
</dbReference>
<evidence type="ECO:0000313" key="3">
    <source>
        <dbReference type="Proteomes" id="UP000324252"/>
    </source>
</evidence>